<organism evidence="2 3">
    <name type="scientific">Diplodia corticola</name>
    <dbReference type="NCBI Taxonomy" id="236234"/>
    <lineage>
        <taxon>Eukaryota</taxon>
        <taxon>Fungi</taxon>
        <taxon>Dikarya</taxon>
        <taxon>Ascomycota</taxon>
        <taxon>Pezizomycotina</taxon>
        <taxon>Dothideomycetes</taxon>
        <taxon>Dothideomycetes incertae sedis</taxon>
        <taxon>Botryosphaeriales</taxon>
        <taxon>Botryosphaeriaceae</taxon>
        <taxon>Diplodia</taxon>
    </lineage>
</organism>
<feature type="region of interest" description="Disordered" evidence="1">
    <location>
        <begin position="1"/>
        <end position="33"/>
    </location>
</feature>
<evidence type="ECO:0000313" key="3">
    <source>
        <dbReference type="Proteomes" id="UP000183809"/>
    </source>
</evidence>
<keyword evidence="3" id="KW-1185">Reference proteome</keyword>
<name>A0A1J9S7Y0_9PEZI</name>
<proteinExistence type="predicted"/>
<feature type="compositionally biased region" description="Low complexity" evidence="1">
    <location>
        <begin position="67"/>
        <end position="78"/>
    </location>
</feature>
<dbReference type="GeneID" id="31011419"/>
<sequence length="129" mass="13953">MARNSVVFGGFGNKAGNGAGDRSEAANTDNGEIVLQRRRRSSIKVQGIMSSFRRLCDGVQRQTATVRSRSGSNGSTRSDFSKKSSRSTENLVATADEDSWDAKSKHSVRSFQKLDIVNSWGMVIGHGKG</sequence>
<comment type="caution">
    <text evidence="2">The sequence shown here is derived from an EMBL/GenBank/DDBJ whole genome shotgun (WGS) entry which is preliminary data.</text>
</comment>
<accession>A0A1J9S7Y0</accession>
<evidence type="ECO:0000256" key="1">
    <source>
        <dbReference type="SAM" id="MobiDB-lite"/>
    </source>
</evidence>
<dbReference type="EMBL" id="MNUE01000014">
    <property type="protein sequence ID" value="OJD36020.1"/>
    <property type="molecule type" value="Genomic_DNA"/>
</dbReference>
<dbReference type="Proteomes" id="UP000183809">
    <property type="component" value="Unassembled WGS sequence"/>
</dbReference>
<feature type="compositionally biased region" description="Gly residues" evidence="1">
    <location>
        <begin position="9"/>
        <end position="19"/>
    </location>
</feature>
<feature type="region of interest" description="Disordered" evidence="1">
    <location>
        <begin position="59"/>
        <end position="105"/>
    </location>
</feature>
<protein>
    <submittedName>
        <fullName evidence="2">Uncharacterized protein</fullName>
    </submittedName>
</protein>
<reference evidence="2 3" key="1">
    <citation type="submission" date="2016-10" db="EMBL/GenBank/DDBJ databases">
        <title>Proteomics and genomics reveal pathogen-plant mechanisms compatible with a hemibiotrophic lifestyle of Diplodia corticola.</title>
        <authorList>
            <person name="Fernandes I."/>
            <person name="De Jonge R."/>
            <person name="Van De Peer Y."/>
            <person name="Devreese B."/>
            <person name="Alves A."/>
            <person name="Esteves A.C."/>
        </authorList>
    </citation>
    <scope>NUCLEOTIDE SEQUENCE [LARGE SCALE GENOMIC DNA]</scope>
    <source>
        <strain evidence="2 3">CBS 112549</strain>
    </source>
</reference>
<dbReference type="OrthoDB" id="10511520at2759"/>
<evidence type="ECO:0000313" key="2">
    <source>
        <dbReference type="EMBL" id="OJD36020.1"/>
    </source>
</evidence>
<dbReference type="AlphaFoldDB" id="A0A1J9S7Y0"/>
<dbReference type="RefSeq" id="XP_020132280.1">
    <property type="nucleotide sequence ID" value="XM_020271160.1"/>
</dbReference>
<gene>
    <name evidence="2" type="ORF">BKCO1_1400080</name>
</gene>